<dbReference type="GO" id="GO:0006508">
    <property type="term" value="P:proteolysis"/>
    <property type="evidence" value="ECO:0007669"/>
    <property type="project" value="UniProtKB-KW"/>
</dbReference>
<dbReference type="Gene3D" id="3.40.140.10">
    <property type="entry name" value="Cytidine Deaminase, domain 2"/>
    <property type="match status" value="1"/>
</dbReference>
<evidence type="ECO:0000259" key="6">
    <source>
        <dbReference type="PROSITE" id="PS50249"/>
    </source>
</evidence>
<dbReference type="Pfam" id="PF04002">
    <property type="entry name" value="RadC"/>
    <property type="match status" value="1"/>
</dbReference>
<evidence type="ECO:0000313" key="7">
    <source>
        <dbReference type="EMBL" id="EFI36162.1"/>
    </source>
</evidence>
<keyword evidence="3" id="KW-0378">Hydrolase</keyword>
<accession>D6SJV9</accession>
<dbReference type="PANTHER" id="PTHR30471:SF3">
    <property type="entry name" value="UPF0758 PROTEIN YEES-RELATED"/>
    <property type="match status" value="1"/>
</dbReference>
<proteinExistence type="predicted"/>
<evidence type="ECO:0000313" key="8">
    <source>
        <dbReference type="Proteomes" id="UP000005496"/>
    </source>
</evidence>
<evidence type="ECO:0000256" key="2">
    <source>
        <dbReference type="ARBA" id="ARBA00022723"/>
    </source>
</evidence>
<feature type="domain" description="MPN" evidence="6">
    <location>
        <begin position="22"/>
        <end position="143"/>
    </location>
</feature>
<name>D6SJV9_9BACT</name>
<dbReference type="Proteomes" id="UP000005496">
    <property type="component" value="Unassembled WGS sequence"/>
</dbReference>
<evidence type="ECO:0000256" key="3">
    <source>
        <dbReference type="ARBA" id="ARBA00022801"/>
    </source>
</evidence>
<keyword evidence="8" id="KW-1185">Reference proteome</keyword>
<keyword evidence="5" id="KW-0482">Metalloprotease</keyword>
<evidence type="ECO:0000256" key="1">
    <source>
        <dbReference type="ARBA" id="ARBA00022670"/>
    </source>
</evidence>
<dbReference type="RefSeq" id="WP_008869284.1">
    <property type="nucleotide sequence ID" value="NZ_ACJN02000001.1"/>
</dbReference>
<dbReference type="GO" id="GO:0008237">
    <property type="term" value="F:metallopeptidase activity"/>
    <property type="evidence" value="ECO:0007669"/>
    <property type="project" value="UniProtKB-KW"/>
</dbReference>
<dbReference type="AlphaFoldDB" id="D6SJV9"/>
<dbReference type="InterPro" id="IPR037518">
    <property type="entry name" value="MPN"/>
</dbReference>
<keyword evidence="1" id="KW-0645">Protease</keyword>
<comment type="caution">
    <text evidence="7">The sequence shown here is derived from an EMBL/GenBank/DDBJ whole genome shotgun (WGS) entry which is preliminary data.</text>
</comment>
<reference evidence="7" key="1">
    <citation type="submission" date="2010-05" db="EMBL/GenBank/DDBJ databases">
        <title>The draft genome of Desulfonatronospira thiodismutans ASO3-1.</title>
        <authorList>
            <consortium name="US DOE Joint Genome Institute (JGI-PGF)"/>
            <person name="Lucas S."/>
            <person name="Copeland A."/>
            <person name="Lapidus A."/>
            <person name="Cheng J.-F."/>
            <person name="Bruce D."/>
            <person name="Goodwin L."/>
            <person name="Pitluck S."/>
            <person name="Chertkov O."/>
            <person name="Brettin T."/>
            <person name="Detter J.C."/>
            <person name="Han C."/>
            <person name="Land M.L."/>
            <person name="Hauser L."/>
            <person name="Kyrpides N."/>
            <person name="Mikhailova N."/>
            <person name="Muyzer G."/>
            <person name="Woyke T."/>
        </authorList>
    </citation>
    <scope>NUCLEOTIDE SEQUENCE [LARGE SCALE GENOMIC DNA]</scope>
    <source>
        <strain evidence="7">ASO3-1</strain>
    </source>
</reference>
<keyword evidence="4" id="KW-0862">Zinc</keyword>
<dbReference type="eggNOG" id="COG2003">
    <property type="taxonomic scope" value="Bacteria"/>
</dbReference>
<evidence type="ECO:0000256" key="5">
    <source>
        <dbReference type="ARBA" id="ARBA00023049"/>
    </source>
</evidence>
<protein>
    <submittedName>
        <fullName evidence="7">DNA repair protein RadC</fullName>
    </submittedName>
</protein>
<sequence length="143" mass="16267">MEPRVRELLSELYAIESKHTDMLNSPEAVALKMLSYRDRKTEHFVTFLVDNKNHFLSKKLISKGTVDQAPVFPREILRYALLKQASGLILSHNHPGGDPNPSVQDREMTARIKKAAILLGIRLLDHVIVSRTGHYSFQEHGLL</sequence>
<evidence type="ECO:0000256" key="4">
    <source>
        <dbReference type="ARBA" id="ARBA00022833"/>
    </source>
</evidence>
<dbReference type="PROSITE" id="PS50249">
    <property type="entry name" value="MPN"/>
    <property type="match status" value="1"/>
</dbReference>
<dbReference type="PANTHER" id="PTHR30471">
    <property type="entry name" value="DNA REPAIR PROTEIN RADC"/>
    <property type="match status" value="1"/>
</dbReference>
<dbReference type="CDD" id="cd08071">
    <property type="entry name" value="MPN_DUF2466"/>
    <property type="match status" value="1"/>
</dbReference>
<dbReference type="InterPro" id="IPR001405">
    <property type="entry name" value="UPF0758"/>
</dbReference>
<dbReference type="GO" id="GO:0046872">
    <property type="term" value="F:metal ion binding"/>
    <property type="evidence" value="ECO:0007669"/>
    <property type="project" value="UniProtKB-KW"/>
</dbReference>
<gene>
    <name evidence="7" type="ORF">Dthio_PD3618</name>
</gene>
<dbReference type="InterPro" id="IPR025657">
    <property type="entry name" value="RadC_JAB"/>
</dbReference>
<dbReference type="EMBL" id="ACJN02000001">
    <property type="protein sequence ID" value="EFI36162.1"/>
    <property type="molecule type" value="Genomic_DNA"/>
</dbReference>
<keyword evidence="2" id="KW-0479">Metal-binding</keyword>
<organism evidence="7 8">
    <name type="scientific">Desulfonatronospira thiodismutans ASO3-1</name>
    <dbReference type="NCBI Taxonomy" id="555779"/>
    <lineage>
        <taxon>Bacteria</taxon>
        <taxon>Pseudomonadati</taxon>
        <taxon>Thermodesulfobacteriota</taxon>
        <taxon>Desulfovibrionia</taxon>
        <taxon>Desulfovibrionales</taxon>
        <taxon>Desulfonatronovibrionaceae</taxon>
        <taxon>Desulfonatronospira</taxon>
    </lineage>
</organism>